<dbReference type="STRING" id="1969733.B5V00_11375"/>
<dbReference type="RefSeq" id="WP_085010925.1">
    <property type="nucleotide sequence ID" value="NZ_NAAD01000014.1"/>
</dbReference>
<gene>
    <name evidence="2" type="ORF">B5V00_11375</name>
</gene>
<accession>A0A1X0Y0Q4</accession>
<dbReference type="SUPFAM" id="SSF46565">
    <property type="entry name" value="Chaperone J-domain"/>
    <property type="match status" value="1"/>
</dbReference>
<dbReference type="InterPro" id="IPR001623">
    <property type="entry name" value="DnaJ_domain"/>
</dbReference>
<keyword evidence="3" id="KW-1185">Reference proteome</keyword>
<protein>
    <submittedName>
        <fullName evidence="2">Molecular chaperone DnaJ</fullName>
    </submittedName>
</protein>
<dbReference type="InterPro" id="IPR050817">
    <property type="entry name" value="DjlA_DnaK_co-chaperone"/>
</dbReference>
<dbReference type="SMART" id="SM00271">
    <property type="entry name" value="DnaJ"/>
    <property type="match status" value="1"/>
</dbReference>
<sequence length="101" mass="11708">MIYRELEAALSILGLGQRASLAEIRNRYHQLAREHHPDGGTARESDQMQRINAAYRLLRDYCAGYCYDFSEAEFYEQDPEARLRRQFAEDPVWGGHDDQAG</sequence>
<dbReference type="PROSITE" id="PS50076">
    <property type="entry name" value="DNAJ_2"/>
    <property type="match status" value="1"/>
</dbReference>
<dbReference type="EMBL" id="NAAD01000014">
    <property type="protein sequence ID" value="ORJ58696.1"/>
    <property type="molecule type" value="Genomic_DNA"/>
</dbReference>
<dbReference type="AlphaFoldDB" id="A0A1X0Y0Q4"/>
<dbReference type="PANTHER" id="PTHR24074">
    <property type="entry name" value="CO-CHAPERONE PROTEIN DJLA"/>
    <property type="match status" value="1"/>
</dbReference>
<reference evidence="2 3" key="1">
    <citation type="submission" date="2017-03" db="EMBL/GenBank/DDBJ databases">
        <title>Genome sequence of Geothermobacter sp. EPR-M, Deep-Sea Iron Reducer.</title>
        <authorList>
            <person name="Tully B."/>
            <person name="Savalia P."/>
            <person name="Abuyen K."/>
            <person name="Baughan C."/>
            <person name="Romero E."/>
            <person name="Ronkowski C."/>
            <person name="Torres B."/>
            <person name="Tremblay J."/>
            <person name="Trujillo A."/>
            <person name="Tyler M."/>
            <person name="Perez-Rodriguez I."/>
            <person name="Amend J."/>
        </authorList>
    </citation>
    <scope>NUCLEOTIDE SEQUENCE [LARGE SCALE GENOMIC DNA]</scope>
    <source>
        <strain evidence="2 3">EPR-M</strain>
    </source>
</reference>
<organism evidence="2 3">
    <name type="scientific">Geothermobacter hydrogeniphilus</name>
    <dbReference type="NCBI Taxonomy" id="1969733"/>
    <lineage>
        <taxon>Bacteria</taxon>
        <taxon>Pseudomonadati</taxon>
        <taxon>Thermodesulfobacteriota</taxon>
        <taxon>Desulfuromonadia</taxon>
        <taxon>Desulfuromonadales</taxon>
        <taxon>Geothermobacteraceae</taxon>
        <taxon>Geothermobacter</taxon>
    </lineage>
</organism>
<evidence type="ECO:0000259" key="1">
    <source>
        <dbReference type="PROSITE" id="PS50076"/>
    </source>
</evidence>
<comment type="caution">
    <text evidence="2">The sequence shown here is derived from an EMBL/GenBank/DDBJ whole genome shotgun (WGS) entry which is preliminary data.</text>
</comment>
<proteinExistence type="predicted"/>
<evidence type="ECO:0000313" key="3">
    <source>
        <dbReference type="Proteomes" id="UP000193136"/>
    </source>
</evidence>
<dbReference type="OrthoDB" id="5244113at2"/>
<evidence type="ECO:0000313" key="2">
    <source>
        <dbReference type="EMBL" id="ORJ58696.1"/>
    </source>
</evidence>
<feature type="domain" description="J" evidence="1">
    <location>
        <begin position="8"/>
        <end position="71"/>
    </location>
</feature>
<dbReference type="CDD" id="cd06257">
    <property type="entry name" value="DnaJ"/>
    <property type="match status" value="1"/>
</dbReference>
<dbReference type="Pfam" id="PF00226">
    <property type="entry name" value="DnaJ"/>
    <property type="match status" value="1"/>
</dbReference>
<dbReference type="Gene3D" id="1.10.287.110">
    <property type="entry name" value="DnaJ domain"/>
    <property type="match status" value="1"/>
</dbReference>
<dbReference type="Proteomes" id="UP000193136">
    <property type="component" value="Unassembled WGS sequence"/>
</dbReference>
<dbReference type="InterPro" id="IPR036869">
    <property type="entry name" value="J_dom_sf"/>
</dbReference>
<name>A0A1X0Y0Q4_9BACT</name>